<evidence type="ECO:0000256" key="1">
    <source>
        <dbReference type="ARBA" id="ARBA00008226"/>
    </source>
</evidence>
<keyword evidence="3 10" id="KW-0436">Ligase</keyword>
<keyword evidence="5" id="KW-0067">ATP-binding</keyword>
<keyword evidence="7 10" id="KW-0030">Aminoacyl-tRNA synthetase</keyword>
<evidence type="ECO:0000256" key="5">
    <source>
        <dbReference type="ARBA" id="ARBA00022840"/>
    </source>
</evidence>
<gene>
    <name evidence="10" type="ORF">MBAV_000538</name>
</gene>
<evidence type="ECO:0000256" key="7">
    <source>
        <dbReference type="ARBA" id="ARBA00023146"/>
    </source>
</evidence>
<reference evidence="10 11" key="1">
    <citation type="submission" date="2015-02" db="EMBL/GenBank/DDBJ databases">
        <title>Single-cell genomics of uncultivated deep-branching MTB reveals a conserved set of magnetosome genes.</title>
        <authorList>
            <person name="Kolinko S."/>
            <person name="Richter M."/>
            <person name="Glockner F.O."/>
            <person name="Brachmann A."/>
            <person name="Schuler D."/>
        </authorList>
    </citation>
    <scope>NUCLEOTIDE SEQUENCE [LARGE SCALE GENOMIC DNA]</scope>
    <source>
        <strain evidence="10">TM-1</strain>
    </source>
</reference>
<accession>A0A0F3GZL4</accession>
<dbReference type="InterPro" id="IPR006194">
    <property type="entry name" value="Gly-tRNA-synth_heterodimer"/>
</dbReference>
<dbReference type="GO" id="GO:0005829">
    <property type="term" value="C:cytosol"/>
    <property type="evidence" value="ECO:0007669"/>
    <property type="project" value="TreeGrafter"/>
</dbReference>
<evidence type="ECO:0000256" key="2">
    <source>
        <dbReference type="ARBA" id="ARBA00012829"/>
    </source>
</evidence>
<feature type="non-terminal residue" evidence="10">
    <location>
        <position position="157"/>
    </location>
</feature>
<organism evidence="10 11">
    <name type="scientific">Candidatus Magnetobacterium bavaricum</name>
    <dbReference type="NCBI Taxonomy" id="29290"/>
    <lineage>
        <taxon>Bacteria</taxon>
        <taxon>Pseudomonadati</taxon>
        <taxon>Nitrospirota</taxon>
        <taxon>Thermodesulfovibrionia</taxon>
        <taxon>Thermodesulfovibrionales</taxon>
        <taxon>Candidatus Magnetobacteriaceae</taxon>
        <taxon>Candidatus Magnetobacterium</taxon>
    </lineage>
</organism>
<dbReference type="EMBL" id="LACI01000242">
    <property type="protein sequence ID" value="KJU87267.1"/>
    <property type="molecule type" value="Genomic_DNA"/>
</dbReference>
<keyword evidence="6" id="KW-0648">Protein biosynthesis</keyword>
<dbReference type="GO" id="GO:0006426">
    <property type="term" value="P:glycyl-tRNA aminoacylation"/>
    <property type="evidence" value="ECO:0007669"/>
    <property type="project" value="InterPro"/>
</dbReference>
<evidence type="ECO:0000313" key="10">
    <source>
        <dbReference type="EMBL" id="KJU87267.1"/>
    </source>
</evidence>
<evidence type="ECO:0000256" key="4">
    <source>
        <dbReference type="ARBA" id="ARBA00022741"/>
    </source>
</evidence>
<comment type="catalytic activity">
    <reaction evidence="8">
        <text>tRNA(Gly) + glycine + ATP = glycyl-tRNA(Gly) + AMP + diphosphate</text>
        <dbReference type="Rhea" id="RHEA:16013"/>
        <dbReference type="Rhea" id="RHEA-COMP:9664"/>
        <dbReference type="Rhea" id="RHEA-COMP:9683"/>
        <dbReference type="ChEBI" id="CHEBI:30616"/>
        <dbReference type="ChEBI" id="CHEBI:33019"/>
        <dbReference type="ChEBI" id="CHEBI:57305"/>
        <dbReference type="ChEBI" id="CHEBI:78442"/>
        <dbReference type="ChEBI" id="CHEBI:78522"/>
        <dbReference type="ChEBI" id="CHEBI:456215"/>
        <dbReference type="EC" id="6.1.1.14"/>
    </reaction>
</comment>
<dbReference type="PANTHER" id="PTHR30075">
    <property type="entry name" value="GLYCYL-TRNA SYNTHETASE"/>
    <property type="match status" value="1"/>
</dbReference>
<dbReference type="EC" id="6.1.1.14" evidence="2"/>
<dbReference type="AlphaFoldDB" id="A0A0F3GZL4"/>
<dbReference type="PATRIC" id="fig|29290.4.peg.722"/>
<dbReference type="InterPro" id="IPR015944">
    <property type="entry name" value="Gly-tRNA-synth_bsu"/>
</dbReference>
<evidence type="ECO:0000256" key="6">
    <source>
        <dbReference type="ARBA" id="ARBA00022917"/>
    </source>
</evidence>
<keyword evidence="4" id="KW-0547">Nucleotide-binding</keyword>
<protein>
    <recommendedName>
        <fullName evidence="2">glycine--tRNA ligase</fullName>
        <ecNumber evidence="2">6.1.1.14</ecNumber>
    </recommendedName>
</protein>
<dbReference type="GO" id="GO:0005524">
    <property type="term" value="F:ATP binding"/>
    <property type="evidence" value="ECO:0007669"/>
    <property type="project" value="UniProtKB-KW"/>
</dbReference>
<sequence>MANDITLILEIGVEEMPATFLPETIKQLGDITEGVLSDNGVEFSQVRAYATPRRLAVIATGVSEYQKSRVLEHFGPPQKAAFSADGLPTKAAIGFAQLHGIAVEDLIIKQKTVTQTTIAKQLTTALSRISDHLKPSQEPGASWSKKEGVKGAGPLAG</sequence>
<comment type="similarity">
    <text evidence="1">Belongs to the class-II aminoacyl-tRNA synthetase family.</text>
</comment>
<dbReference type="PANTHER" id="PTHR30075:SF2">
    <property type="entry name" value="GLYCINE--TRNA LIGASE, CHLOROPLASTIC_MITOCHONDRIAL 2"/>
    <property type="match status" value="1"/>
</dbReference>
<dbReference type="PRINTS" id="PR01045">
    <property type="entry name" value="TRNASYNTHGB"/>
</dbReference>
<name>A0A0F3GZL4_9BACT</name>
<dbReference type="Proteomes" id="UP000033423">
    <property type="component" value="Unassembled WGS sequence"/>
</dbReference>
<comment type="caution">
    <text evidence="10">The sequence shown here is derived from an EMBL/GenBank/DDBJ whole genome shotgun (WGS) entry which is preliminary data.</text>
</comment>
<dbReference type="Pfam" id="PF02092">
    <property type="entry name" value="tRNA_synt_2f"/>
    <property type="match status" value="1"/>
</dbReference>
<proteinExistence type="inferred from homology"/>
<evidence type="ECO:0000313" key="11">
    <source>
        <dbReference type="Proteomes" id="UP000033423"/>
    </source>
</evidence>
<evidence type="ECO:0000256" key="8">
    <source>
        <dbReference type="ARBA" id="ARBA00047937"/>
    </source>
</evidence>
<dbReference type="GO" id="GO:0004820">
    <property type="term" value="F:glycine-tRNA ligase activity"/>
    <property type="evidence" value="ECO:0007669"/>
    <property type="project" value="UniProtKB-EC"/>
</dbReference>
<feature type="region of interest" description="Disordered" evidence="9">
    <location>
        <begin position="130"/>
        <end position="157"/>
    </location>
</feature>
<keyword evidence="11" id="KW-1185">Reference proteome</keyword>
<evidence type="ECO:0000256" key="9">
    <source>
        <dbReference type="SAM" id="MobiDB-lite"/>
    </source>
</evidence>
<evidence type="ECO:0000256" key="3">
    <source>
        <dbReference type="ARBA" id="ARBA00022598"/>
    </source>
</evidence>